<organism evidence="1 2">
    <name type="scientific">Halolamina pelagica</name>
    <dbReference type="NCBI Taxonomy" id="699431"/>
    <lineage>
        <taxon>Archaea</taxon>
        <taxon>Methanobacteriati</taxon>
        <taxon>Methanobacteriota</taxon>
        <taxon>Stenosarchaea group</taxon>
        <taxon>Halobacteria</taxon>
        <taxon>Halobacteriales</taxon>
        <taxon>Haloferacaceae</taxon>
    </lineage>
</organism>
<dbReference type="OrthoDB" id="242746at2157"/>
<dbReference type="RefSeq" id="WP_074876637.1">
    <property type="nucleotide sequence ID" value="NZ_FOXI01000003.1"/>
</dbReference>
<dbReference type="AlphaFoldDB" id="A0A1I5Q4U4"/>
<sequence length="618" mass="69800">MSRIEQTPTSAKVDALQEWRNKSYNTIKDAINQGGNHLLPILMTLGKTWSAGNLPADDDVDYPLTVFTKQIDTREQIEEYAIEAGLEPENIKRLPVFNRWCPTAKGEHDGKEVSGMDLKWSELMAELQRQLVPPSIIHEFMGDKIPCQHDGKCEYSAACDFDAEDYELLIGHPVHANILSYVEERAVLFDEDAGGAFEYTVSQSVYTAAISTFLEHHSDIDAGSKNDLIRADDEQREEWIEIIMDRELLVDPDIGYSNQGGRADSPLLTLAVLNGKPVENDEVTDTGLRRTEIGKKVLLHDEGKDRDEPSVTIRNPPEALTSAWAAIAMDGTPTPEIWEGRLGRELDYDEDFMTDEERAEFVRDTLGYKITQLTEETTAFSAKAKNVSRWKFNGYLHEISEHHDRMVPTITSLQAKKSIIHGKYVDNKELHLGKVRSHSELEDETLLAVLGSLHPGNRAIQQLAALDGYAIESNGKYGVDKSYGEIGDRYYHHMVHSEVAQAIFRAGRKDDIAGADIYVYTACIPDWIPRKVVSKRPQKWSDKIEETKRVLKNNESVSKAEIQEKTGNGERTVRKHLYTLRDLNAVDSITGFNGKKEWFDTGIDTLNPHGHFRIHPEN</sequence>
<proteinExistence type="predicted"/>
<keyword evidence="2" id="KW-1185">Reference proteome</keyword>
<evidence type="ECO:0000313" key="2">
    <source>
        <dbReference type="Proteomes" id="UP000183769"/>
    </source>
</evidence>
<evidence type="ECO:0000313" key="1">
    <source>
        <dbReference type="EMBL" id="SFP41368.1"/>
    </source>
</evidence>
<protein>
    <submittedName>
        <fullName evidence="1">Uncharacterized protein</fullName>
    </submittedName>
</protein>
<accession>A0A1I5Q4U4</accession>
<dbReference type="Proteomes" id="UP000183769">
    <property type="component" value="Unassembled WGS sequence"/>
</dbReference>
<reference evidence="2" key="1">
    <citation type="submission" date="2016-10" db="EMBL/GenBank/DDBJ databases">
        <authorList>
            <person name="Varghese N."/>
            <person name="Submissions S."/>
        </authorList>
    </citation>
    <scope>NUCLEOTIDE SEQUENCE [LARGE SCALE GENOMIC DNA]</scope>
    <source>
        <strain evidence="2">CGMCC 1.10329</strain>
    </source>
</reference>
<dbReference type="EMBL" id="FOXI01000003">
    <property type="protein sequence ID" value="SFP41368.1"/>
    <property type="molecule type" value="Genomic_DNA"/>
</dbReference>
<gene>
    <name evidence="1" type="ORF">SAMN05216277_103259</name>
</gene>
<name>A0A1I5Q4U4_9EURY</name>